<protein>
    <submittedName>
        <fullName evidence="2">Uncharacterized protein</fullName>
    </submittedName>
</protein>
<evidence type="ECO:0000256" key="1">
    <source>
        <dbReference type="SAM" id="MobiDB-lite"/>
    </source>
</evidence>
<organism evidence="2">
    <name type="scientific">uncultured Caudovirales phage</name>
    <dbReference type="NCBI Taxonomy" id="2100421"/>
    <lineage>
        <taxon>Viruses</taxon>
        <taxon>Duplodnaviria</taxon>
        <taxon>Heunggongvirae</taxon>
        <taxon>Uroviricota</taxon>
        <taxon>Caudoviricetes</taxon>
        <taxon>Peduoviridae</taxon>
        <taxon>Maltschvirus</taxon>
        <taxon>Maltschvirus maltsch</taxon>
    </lineage>
</organism>
<accession>A0A6J5LUC3</accession>
<proteinExistence type="predicted"/>
<sequence>MEGKTIRLLSEYIAEQHRRERERNAKSGYEKIYVQDTNGVEDDSETFWPPDNE</sequence>
<evidence type="ECO:0000313" key="2">
    <source>
        <dbReference type="EMBL" id="CAB4138194.1"/>
    </source>
</evidence>
<feature type="compositionally biased region" description="Basic and acidic residues" evidence="1">
    <location>
        <begin position="17"/>
        <end position="29"/>
    </location>
</feature>
<feature type="region of interest" description="Disordered" evidence="1">
    <location>
        <begin position="17"/>
        <end position="53"/>
    </location>
</feature>
<reference evidence="2" key="1">
    <citation type="submission" date="2020-04" db="EMBL/GenBank/DDBJ databases">
        <authorList>
            <person name="Chiriac C."/>
            <person name="Salcher M."/>
            <person name="Ghai R."/>
            <person name="Kavagutti S V."/>
        </authorList>
    </citation>
    <scope>NUCLEOTIDE SEQUENCE</scope>
</reference>
<name>A0A6J5LUC3_9CAUD</name>
<dbReference type="EMBL" id="LR796341">
    <property type="protein sequence ID" value="CAB4138194.1"/>
    <property type="molecule type" value="Genomic_DNA"/>
</dbReference>
<gene>
    <name evidence="2" type="ORF">UFOVP328_387</name>
</gene>